<evidence type="ECO:0000259" key="3">
    <source>
        <dbReference type="PROSITE" id="PS50217"/>
    </source>
</evidence>
<evidence type="ECO:0000313" key="4">
    <source>
        <dbReference type="EMBL" id="CAH2981719.1"/>
    </source>
</evidence>
<evidence type="ECO:0000256" key="2">
    <source>
        <dbReference type="SAM" id="MobiDB-lite"/>
    </source>
</evidence>
<name>A0ABN8L5C1_CHISP</name>
<evidence type="ECO:0000256" key="1">
    <source>
        <dbReference type="SAM" id="Coils"/>
    </source>
</evidence>
<protein>
    <recommendedName>
        <fullName evidence="3">BZIP domain-containing protein</fullName>
    </recommendedName>
</protein>
<dbReference type="SUPFAM" id="SSF57959">
    <property type="entry name" value="Leucine zipper domain"/>
    <property type="match status" value="1"/>
</dbReference>
<keyword evidence="1" id="KW-0175">Coiled coil</keyword>
<feature type="coiled-coil region" evidence="1">
    <location>
        <begin position="441"/>
        <end position="504"/>
    </location>
</feature>
<feature type="region of interest" description="Disordered" evidence="2">
    <location>
        <begin position="323"/>
        <end position="430"/>
    </location>
</feature>
<dbReference type="Pfam" id="PF07716">
    <property type="entry name" value="bZIP_2"/>
    <property type="match status" value="1"/>
</dbReference>
<dbReference type="InterPro" id="IPR046347">
    <property type="entry name" value="bZIP_sf"/>
</dbReference>
<dbReference type="InterPro" id="IPR004827">
    <property type="entry name" value="bZIP"/>
</dbReference>
<sequence>MVFSQTSHKTQSILKVVDIDCLKSNKEQETNGETGVIAGGILEVIPSLSTPATSFSEEFLKLEPTYDSTMFHDSDCEFFQDLVQWCSDPAKEEPVQTIDSTKVTEERAHNNDILHTPFSPQGWEAIDPKSPTAPAGAYISPEDSLSPGLVGIGQYTKPLTPQGLCNTNTMQYQEEFLDFNNMPVVFGDLESEKPVGLDPAQAAGLFGWEQHTYNTNDTNTHLVNTQMPFEEDSKLVSVIPRELESNDVIITEVIFGPSPAQARDVKVAGGKQRQGLTVNIPARTFGWPTDLISTPDVVNCVEQLETDNLPLLPMLTTDEWPVEDTETVSGEVEVKKSPPPVDYEPITPKSESQAESENEEPYTRRKRRYDSEVSDETYTPYQETTPRRKYTRRKPNIPIVDMIKELEGSQPLKKAKRGRPPKRRDSNVSSICSIDENSSIASTHETNYRKLRDKNNEASKRSRMNRKLKELQMEQQALDLEEKNKKLQIKADILEDMTKRLKDALMTAILHKQ</sequence>
<keyword evidence="5" id="KW-1185">Reference proteome</keyword>
<dbReference type="Gene3D" id="1.20.5.170">
    <property type="match status" value="1"/>
</dbReference>
<reference evidence="4" key="1">
    <citation type="submission" date="2021-12" db="EMBL/GenBank/DDBJ databases">
        <authorList>
            <person name="King R."/>
        </authorList>
    </citation>
    <scope>NUCLEOTIDE SEQUENCE</scope>
</reference>
<evidence type="ECO:0000313" key="5">
    <source>
        <dbReference type="Proteomes" id="UP001153292"/>
    </source>
</evidence>
<feature type="domain" description="BZIP" evidence="3">
    <location>
        <begin position="445"/>
        <end position="508"/>
    </location>
</feature>
<dbReference type="CDD" id="cd14813">
    <property type="entry name" value="bZIP_BmCbz-like"/>
    <property type="match status" value="1"/>
</dbReference>
<proteinExistence type="predicted"/>
<dbReference type="SMART" id="SM00338">
    <property type="entry name" value="BRLZ"/>
    <property type="match status" value="1"/>
</dbReference>
<dbReference type="Proteomes" id="UP001153292">
    <property type="component" value="Chromosome 13"/>
</dbReference>
<accession>A0ABN8L5C1</accession>
<organism evidence="4 5">
    <name type="scientific">Chilo suppressalis</name>
    <name type="common">Asiatic rice borer moth</name>
    <dbReference type="NCBI Taxonomy" id="168631"/>
    <lineage>
        <taxon>Eukaryota</taxon>
        <taxon>Metazoa</taxon>
        <taxon>Ecdysozoa</taxon>
        <taxon>Arthropoda</taxon>
        <taxon>Hexapoda</taxon>
        <taxon>Insecta</taxon>
        <taxon>Pterygota</taxon>
        <taxon>Neoptera</taxon>
        <taxon>Endopterygota</taxon>
        <taxon>Lepidoptera</taxon>
        <taxon>Glossata</taxon>
        <taxon>Ditrysia</taxon>
        <taxon>Pyraloidea</taxon>
        <taxon>Crambidae</taxon>
        <taxon>Crambinae</taxon>
        <taxon>Chilo</taxon>
    </lineage>
</organism>
<feature type="compositionally biased region" description="Basic residues" evidence="2">
    <location>
        <begin position="413"/>
        <end position="422"/>
    </location>
</feature>
<dbReference type="PROSITE" id="PS50217">
    <property type="entry name" value="BZIP"/>
    <property type="match status" value="1"/>
</dbReference>
<gene>
    <name evidence="4" type="ORF">CHILSU_LOCUS2235</name>
</gene>
<dbReference type="EMBL" id="OU963906">
    <property type="protein sequence ID" value="CAH2981719.1"/>
    <property type="molecule type" value="Genomic_DNA"/>
</dbReference>